<proteinExistence type="predicted"/>
<dbReference type="Proteomes" id="UP000308836">
    <property type="component" value="Unassembled WGS sequence"/>
</dbReference>
<dbReference type="EMBL" id="SRYG01000002">
    <property type="protein sequence ID" value="TGY67093.1"/>
    <property type="molecule type" value="Genomic_DNA"/>
</dbReference>
<name>A0AC61RAF1_9FIRM</name>
<accession>A0AC61RAF1</accession>
<gene>
    <name evidence="1" type="ORF">E5336_01380</name>
</gene>
<keyword evidence="2" id="KW-1185">Reference proteome</keyword>
<reference evidence="1" key="1">
    <citation type="submission" date="2019-04" db="EMBL/GenBank/DDBJ databases">
        <title>Microbes associate with the intestines of laboratory mice.</title>
        <authorList>
            <person name="Navarre W."/>
            <person name="Wong E."/>
            <person name="Huang K."/>
            <person name="Tropini C."/>
            <person name="Ng K."/>
            <person name="Yu B."/>
        </authorList>
    </citation>
    <scope>NUCLEOTIDE SEQUENCE</scope>
    <source>
        <strain evidence="1">NM09_H32</strain>
    </source>
</reference>
<comment type="caution">
    <text evidence="1">The sequence shown here is derived from an EMBL/GenBank/DDBJ whole genome shotgun (WGS) entry which is preliminary data.</text>
</comment>
<organism evidence="1 2">
    <name type="scientific">Dubosiella muris</name>
    <dbReference type="NCBI Taxonomy" id="3038133"/>
    <lineage>
        <taxon>Bacteria</taxon>
        <taxon>Bacillati</taxon>
        <taxon>Bacillota</taxon>
        <taxon>Erysipelotrichia</taxon>
        <taxon>Erysipelotrichales</taxon>
        <taxon>Erysipelotrichaceae</taxon>
        <taxon>Dubosiella</taxon>
    </lineage>
</organism>
<evidence type="ECO:0000313" key="1">
    <source>
        <dbReference type="EMBL" id="TGY67093.1"/>
    </source>
</evidence>
<evidence type="ECO:0000313" key="2">
    <source>
        <dbReference type="Proteomes" id="UP000308836"/>
    </source>
</evidence>
<sequence>MRIFFDFLQAIVLGLVQGITEWLPISAKAHLLLLQSSWPLHPESFYVFFKVILQIGSIAAVLYVFCQTLNPWSKTKRRAERLNTWRLWGNVLCGSLPVCAGWFLCRSLIETYLNAYFVFAITLIAYGIIFVLISFHEPKVTIERLDGIDSKTALSIGLFQCLALVPGTSRSGASILGGMYLGCSRAVASRFSFLIAVPVMVLAGLADGFAYFHNGNTLSFLQGILLTLGVVVTFVVSVVTIKWFLRWIQNHTFQGFGWYRIFLGIAILMVFYL</sequence>
<protein>
    <submittedName>
        <fullName evidence="1">Undecaprenyl-diphosphate phosphatase</fullName>
    </submittedName>
</protein>